<reference evidence="1" key="1">
    <citation type="journal article" date="2014" name="Front. Microbiol.">
        <title>High frequency of phylogenetically diverse reductive dehalogenase-homologous genes in deep subseafloor sedimentary metagenomes.</title>
        <authorList>
            <person name="Kawai M."/>
            <person name="Futagami T."/>
            <person name="Toyoda A."/>
            <person name="Takaki Y."/>
            <person name="Nishi S."/>
            <person name="Hori S."/>
            <person name="Arai W."/>
            <person name="Tsubouchi T."/>
            <person name="Morono Y."/>
            <person name="Uchiyama I."/>
            <person name="Ito T."/>
            <person name="Fujiyama A."/>
            <person name="Inagaki F."/>
            <person name="Takami H."/>
        </authorList>
    </citation>
    <scope>NUCLEOTIDE SEQUENCE</scope>
    <source>
        <strain evidence="1">Expedition CK06-06</strain>
    </source>
</reference>
<evidence type="ECO:0000313" key="1">
    <source>
        <dbReference type="EMBL" id="GAH76742.1"/>
    </source>
</evidence>
<gene>
    <name evidence="1" type="ORF">S03H2_64070</name>
</gene>
<name>X1I4U9_9ZZZZ</name>
<sequence length="38" mass="4346">MIKKAHSITLILILLLSAKALFSQILDPVDWEFAYNKT</sequence>
<accession>X1I4U9</accession>
<dbReference type="AlphaFoldDB" id="X1I4U9"/>
<feature type="non-terminal residue" evidence="1">
    <location>
        <position position="38"/>
    </location>
</feature>
<protein>
    <submittedName>
        <fullName evidence="1">Uncharacterized protein</fullName>
    </submittedName>
</protein>
<dbReference type="EMBL" id="BARU01041574">
    <property type="protein sequence ID" value="GAH76742.1"/>
    <property type="molecule type" value="Genomic_DNA"/>
</dbReference>
<organism evidence="1">
    <name type="scientific">marine sediment metagenome</name>
    <dbReference type="NCBI Taxonomy" id="412755"/>
    <lineage>
        <taxon>unclassified sequences</taxon>
        <taxon>metagenomes</taxon>
        <taxon>ecological metagenomes</taxon>
    </lineage>
</organism>
<proteinExistence type="predicted"/>
<comment type="caution">
    <text evidence="1">The sequence shown here is derived from an EMBL/GenBank/DDBJ whole genome shotgun (WGS) entry which is preliminary data.</text>
</comment>